<evidence type="ECO:0000313" key="5">
    <source>
        <dbReference type="Proteomes" id="UP001197114"/>
    </source>
</evidence>
<dbReference type="PANTHER" id="PTHR30627:SF24">
    <property type="entry name" value="PENICILLIN-BINDING PROTEIN 4B"/>
    <property type="match status" value="1"/>
</dbReference>
<dbReference type="InterPro" id="IPR054120">
    <property type="entry name" value="PBPA_dimer"/>
</dbReference>
<feature type="compositionally biased region" description="Basic and acidic residues" evidence="1">
    <location>
        <begin position="176"/>
        <end position="192"/>
    </location>
</feature>
<feature type="domain" description="Penicillin-binding protein transpeptidase" evidence="2">
    <location>
        <begin position="146"/>
        <end position="474"/>
    </location>
</feature>
<dbReference type="InterPro" id="IPR050515">
    <property type="entry name" value="Beta-lactam/transpept"/>
</dbReference>
<evidence type="ECO:0000313" key="4">
    <source>
        <dbReference type="EMBL" id="MBW5423352.1"/>
    </source>
</evidence>
<dbReference type="InterPro" id="IPR001460">
    <property type="entry name" value="PCN-bd_Tpept"/>
</dbReference>
<reference evidence="4 5" key="1">
    <citation type="submission" date="2019-11" db="EMBL/GenBank/DDBJ databases">
        <authorList>
            <person name="Ay H."/>
        </authorList>
    </citation>
    <scope>NUCLEOTIDE SEQUENCE [LARGE SCALE GENOMIC DNA]</scope>
    <source>
        <strain evidence="4 5">BG9H</strain>
    </source>
</reference>
<feature type="region of interest" description="Disordered" evidence="1">
    <location>
        <begin position="225"/>
        <end position="244"/>
    </location>
</feature>
<keyword evidence="5" id="KW-1185">Reference proteome</keyword>
<dbReference type="Gene3D" id="3.90.1310.10">
    <property type="entry name" value="Penicillin-binding protein 2a (Domain 2)"/>
    <property type="match status" value="1"/>
</dbReference>
<evidence type="ECO:0000256" key="1">
    <source>
        <dbReference type="SAM" id="MobiDB-lite"/>
    </source>
</evidence>
<dbReference type="PANTHER" id="PTHR30627">
    <property type="entry name" value="PEPTIDOGLYCAN D,D-TRANSPEPTIDASE"/>
    <property type="match status" value="1"/>
</dbReference>
<feature type="region of interest" description="Disordered" evidence="1">
    <location>
        <begin position="171"/>
        <end position="192"/>
    </location>
</feature>
<sequence length="479" mass="51220">MTALAILIRATWIQFVTAHELAERPENRRNLIEAFSRPRGDIIVGGRPITGSEPNPGSDLRYKRVYTDGAMYAPITGYLSQAQGATMLEGVHRDILSGRDPRLRNNAFDALTGKKPAGGDIVTTINPKAQKAAYEGLTGLGPKAKGAVVALDPRSGKILAMASTPSYDPSAFAGDSAKDGKRFTRLDKDEDKPLSNRAIRERYPPGSTFKILTAAAALEHGTVADTEAPSGVPSPYRLPQSNRTVGNVVPDAQCDKVSMKTALQWSCNNVFLDAALRTGNDRMRETAEKFGFNQEHFVPVRSAAGTYPDRLDKPQTALTGIGQGSLSSTPLQMAMVTAGIANNGKVMKPYLVERIIGPDLNELEKAEPEPHAQAVSENTAQKVQDMMEHTVLEGTAGQAQIPGMTVGGKPGTAEHGVDVRDERPYAWFVSYAKQSDGSSPVAVAVFVDPKDMDISASEIGGGRLAAPVAKAVMKAVLNR</sequence>
<dbReference type="EMBL" id="WMBF01000180">
    <property type="protein sequence ID" value="MBW5423352.1"/>
    <property type="molecule type" value="Genomic_DNA"/>
</dbReference>
<dbReference type="Proteomes" id="UP001197114">
    <property type="component" value="Unassembled WGS sequence"/>
</dbReference>
<gene>
    <name evidence="4" type="ORF">GKQ77_17565</name>
</gene>
<evidence type="ECO:0000259" key="2">
    <source>
        <dbReference type="Pfam" id="PF00905"/>
    </source>
</evidence>
<name>A0ABS6YPP9_9ACTN</name>
<evidence type="ECO:0000259" key="3">
    <source>
        <dbReference type="Pfam" id="PF21922"/>
    </source>
</evidence>
<accession>A0ABS6YPP9</accession>
<comment type="caution">
    <text evidence="4">The sequence shown here is derived from an EMBL/GenBank/DDBJ whole genome shotgun (WGS) entry which is preliminary data.</text>
</comment>
<organism evidence="4 5">
    <name type="scientific">Streptomyces anatolicus</name>
    <dbReference type="NCBI Taxonomy" id="2675858"/>
    <lineage>
        <taxon>Bacteria</taxon>
        <taxon>Bacillati</taxon>
        <taxon>Actinomycetota</taxon>
        <taxon>Actinomycetes</taxon>
        <taxon>Kitasatosporales</taxon>
        <taxon>Streptomycetaceae</taxon>
        <taxon>Streptomyces</taxon>
    </lineage>
</organism>
<dbReference type="Gene3D" id="3.40.710.10">
    <property type="entry name" value="DD-peptidase/beta-lactamase superfamily"/>
    <property type="match status" value="1"/>
</dbReference>
<dbReference type="SUPFAM" id="SSF56601">
    <property type="entry name" value="beta-lactamase/transpeptidase-like"/>
    <property type="match status" value="1"/>
</dbReference>
<dbReference type="Pfam" id="PF00905">
    <property type="entry name" value="Transpeptidase"/>
    <property type="match status" value="1"/>
</dbReference>
<feature type="domain" description="Penicillin binding protein A dimerisation" evidence="3">
    <location>
        <begin position="39"/>
        <end position="121"/>
    </location>
</feature>
<proteinExistence type="predicted"/>
<dbReference type="InterPro" id="IPR012338">
    <property type="entry name" value="Beta-lactam/transpept-like"/>
</dbReference>
<dbReference type="Pfam" id="PF21922">
    <property type="entry name" value="PBP_dimer_2"/>
    <property type="match status" value="1"/>
</dbReference>
<protein>
    <submittedName>
        <fullName evidence="4">Penicillin-binding protein 2</fullName>
    </submittedName>
</protein>